<organism evidence="1 2">
    <name type="scientific">Glossina pallidipes</name>
    <name type="common">Tsetse fly</name>
    <dbReference type="NCBI Taxonomy" id="7398"/>
    <lineage>
        <taxon>Eukaryota</taxon>
        <taxon>Metazoa</taxon>
        <taxon>Ecdysozoa</taxon>
        <taxon>Arthropoda</taxon>
        <taxon>Hexapoda</taxon>
        <taxon>Insecta</taxon>
        <taxon>Pterygota</taxon>
        <taxon>Neoptera</taxon>
        <taxon>Endopterygota</taxon>
        <taxon>Diptera</taxon>
        <taxon>Brachycera</taxon>
        <taxon>Muscomorpha</taxon>
        <taxon>Hippoboscoidea</taxon>
        <taxon>Glossinidae</taxon>
        <taxon>Glossina</taxon>
    </lineage>
</organism>
<dbReference type="AlphaFoldDB" id="A0A1A9ZBJ2"/>
<dbReference type="VEuPathDB" id="VectorBase:GPAI009652"/>
<protein>
    <submittedName>
        <fullName evidence="1">Uncharacterized protein</fullName>
    </submittedName>
</protein>
<sequence length="129" mass="15081">MRVHLNVHVLCVPFLRIKPSSLRSIREHSSHEKLEATLLKETLLQFVSLCSSMNELTTLRPCRWCSTEGCVAFLPNLNYQCIPYAQGCLLSLNDKKLEIYAYFEQNEIERSVRKTKVEKKNNTHCIYYI</sequence>
<accession>A0A1A9ZBJ2</accession>
<dbReference type="Proteomes" id="UP000092445">
    <property type="component" value="Unassembled WGS sequence"/>
</dbReference>
<reference evidence="2" key="1">
    <citation type="submission" date="2014-03" db="EMBL/GenBank/DDBJ databases">
        <authorList>
            <person name="Aksoy S."/>
            <person name="Warren W."/>
            <person name="Wilson R.K."/>
        </authorList>
    </citation>
    <scope>NUCLEOTIDE SEQUENCE [LARGE SCALE GENOMIC DNA]</scope>
    <source>
        <strain evidence="2">IAEA</strain>
    </source>
</reference>
<reference evidence="1" key="2">
    <citation type="submission" date="2020-05" db="UniProtKB">
        <authorList>
            <consortium name="EnsemblMetazoa"/>
        </authorList>
    </citation>
    <scope>IDENTIFICATION</scope>
    <source>
        <strain evidence="1">IAEA</strain>
    </source>
</reference>
<name>A0A1A9ZBJ2_GLOPL</name>
<dbReference type="EnsemblMetazoa" id="GPAI009652-RA">
    <property type="protein sequence ID" value="GPAI009652-PA"/>
    <property type="gene ID" value="GPAI009652"/>
</dbReference>
<evidence type="ECO:0000313" key="1">
    <source>
        <dbReference type="EnsemblMetazoa" id="GPAI009652-PA"/>
    </source>
</evidence>
<keyword evidence="2" id="KW-1185">Reference proteome</keyword>
<evidence type="ECO:0000313" key="2">
    <source>
        <dbReference type="Proteomes" id="UP000092445"/>
    </source>
</evidence>
<proteinExistence type="predicted"/>